<gene>
    <name evidence="12" type="primary">fttA</name>
    <name evidence="16" type="ordered locus">Mtc_2119</name>
</gene>
<accession>H8I839</accession>
<dbReference type="AlphaFoldDB" id="H8I839"/>
<dbReference type="InterPro" id="IPR036866">
    <property type="entry name" value="RibonucZ/Hydroxyglut_hydro"/>
</dbReference>
<evidence type="ECO:0000256" key="5">
    <source>
        <dbReference type="ARBA" id="ARBA00022801"/>
    </source>
</evidence>
<evidence type="ECO:0000256" key="12">
    <source>
        <dbReference type="HAMAP-Rule" id="MF_00870"/>
    </source>
</evidence>
<dbReference type="NCBIfam" id="TIGR03675">
    <property type="entry name" value="arCOG00543"/>
    <property type="match status" value="1"/>
</dbReference>
<dbReference type="HOGENOM" id="CLU_009673_5_1_2"/>
<evidence type="ECO:0000313" key="16">
    <source>
        <dbReference type="EMBL" id="AFD00857.1"/>
    </source>
</evidence>
<dbReference type="RefSeq" id="WP_014406688.1">
    <property type="nucleotide sequence ID" value="NC_017034.1"/>
</dbReference>
<dbReference type="Proteomes" id="UP000005233">
    <property type="component" value="Chromosome"/>
</dbReference>
<dbReference type="Gene3D" id="3.30.300.230">
    <property type="match status" value="1"/>
</dbReference>
<dbReference type="Gene3D" id="3.40.50.10890">
    <property type="match status" value="1"/>
</dbReference>
<sequence>MGIEDVLSDLKAKIQDKLPKGITISGLEFEGPELVIYTTDPKAFADNGDIIRSLAKDLRMRIVVRPDPKMLAEPEEAIKKIAEIVPPESGVTNHYFDTETGEVIIEAEKPGLVIGRHGSTLREITKHIGWTPKVVRTPPIESTTVRDIRQYLRNVKDERKAILQVIGRKIHRPITSKEQWIRITTLGGCKEVGRSSFLLSTPETRILIDCGVNTGAESNGTPYLYVPEVSPLSSIDAVVLTHAHLDHSGMIPLLFKYGYDGPVYMTPPTRDLMALLQLDYIEVANREGKRPPYDSAMIRETLKHTITLNYGDVTDIAPDIRLTFYNSGHILGSAIAHFHIGEGLYNVAFSGDFKYEKTRLFDPAVNQFPRIETMVMEATYGGMHDIQPSRREAEMEIQNIIKKTLQRGGKVLIPTFAVGRSQEVMIVLEEAIRKGFIDKVPVYLDGMIWEATAIHTTYPEYLNVELQDMIFHKGQNPFLSPAFVQVDSPQKREAILADPSPCIVLATSGMMNGGPVMEYFKQYGADKKNTLIFVGYQAEGTMGRRIQKGWTEIPISTEGGKTEVMKVEMEVATVDGFSGHSDRRQLMEWVKRMDPRPERIITNHGDENKCLDLASSIYKKFKYETRSPMNLETIRLI</sequence>
<keyword evidence="11" id="KW-0804">Transcription</keyword>
<dbReference type="SUPFAM" id="SSF56281">
    <property type="entry name" value="Metallo-hydrolase/oxidoreductase"/>
    <property type="match status" value="1"/>
</dbReference>
<dbReference type="Gene3D" id="3.30.300.20">
    <property type="match status" value="1"/>
</dbReference>
<evidence type="ECO:0000256" key="6">
    <source>
        <dbReference type="ARBA" id="ARBA00022833"/>
    </source>
</evidence>
<dbReference type="CDD" id="cd22532">
    <property type="entry name" value="KH-II_CPSF_arch_rpt1"/>
    <property type="match status" value="1"/>
</dbReference>
<keyword evidence="8 12" id="KW-0694">RNA-binding</keyword>
<feature type="region of interest" description="KHa" evidence="12">
    <location>
        <begin position="4"/>
        <end position="71"/>
    </location>
</feature>
<feature type="binding site" evidence="12">
    <location>
        <position position="247"/>
    </location>
    <ligand>
        <name>Zn(2+)</name>
        <dbReference type="ChEBI" id="CHEBI:29105"/>
        <label>2</label>
    </ligand>
</feature>
<comment type="function">
    <text evidence="12">Terminates transcription on the whole genome. Termination is linked to FttA-mediated RNA cleavage and does not require NTP hydrolysis. Cleaves endonucleolytically at the RNA exit channel of RNA polymerase (RNAP); the 5'-3' exonuclease activity of this protein degrades the nascent RNA released from RNAP.</text>
</comment>
<comment type="caution">
    <text evidence="12">Lacks conserved residue(s) required for the propagation of feature annotation.</text>
</comment>
<dbReference type="CDD" id="cd16295">
    <property type="entry name" value="TTHA0252-CPSF-like_MBL-fold"/>
    <property type="match status" value="1"/>
</dbReference>
<comment type="cofactor">
    <cofactor evidence="12">
        <name>Zn(2+)</name>
        <dbReference type="ChEBI" id="CHEBI:29105"/>
    </cofactor>
    <text evidence="12">Binds 2 Zn(2+) ions, which are required for nuclease activity.</text>
</comment>
<evidence type="ECO:0000259" key="14">
    <source>
        <dbReference type="SMART" id="SM00849"/>
    </source>
</evidence>
<feature type="domain" description="K Homology" evidence="13">
    <location>
        <begin position="97"/>
        <end position="167"/>
    </location>
</feature>
<evidence type="ECO:0000256" key="8">
    <source>
        <dbReference type="ARBA" id="ARBA00022884"/>
    </source>
</evidence>
<dbReference type="InterPro" id="IPR009019">
    <property type="entry name" value="KH_sf_prok-type"/>
</dbReference>
<evidence type="ECO:0000259" key="13">
    <source>
        <dbReference type="SMART" id="SM00322"/>
    </source>
</evidence>
<feature type="domain" description="Metallo-beta-lactamase" evidence="14">
    <location>
        <begin position="193"/>
        <end position="410"/>
    </location>
</feature>
<dbReference type="Pfam" id="PF17214">
    <property type="entry name" value="KH_TffA"/>
    <property type="match status" value="1"/>
</dbReference>
<feature type="region of interest" description="Metallo-beta-lactamase C-terminus" evidence="12">
    <location>
        <begin position="579"/>
        <end position="637"/>
    </location>
</feature>
<keyword evidence="5 12" id="KW-0378">Hydrolase</keyword>
<evidence type="ECO:0000256" key="4">
    <source>
        <dbReference type="ARBA" id="ARBA00022759"/>
    </source>
</evidence>
<name>H8I839_METCZ</name>
<dbReference type="Pfam" id="PF07521">
    <property type="entry name" value="RMMBL"/>
    <property type="match status" value="1"/>
</dbReference>
<keyword evidence="2 12" id="KW-0540">Nuclease</keyword>
<dbReference type="HAMAP" id="MF_00870">
    <property type="entry name" value="FttA"/>
    <property type="match status" value="1"/>
</dbReference>
<dbReference type="CDD" id="cd02410">
    <property type="entry name" value="KH-II_CPSF_arch_rpt2"/>
    <property type="match status" value="1"/>
</dbReference>
<feature type="binding site" evidence="12">
    <location>
        <position position="352"/>
    </location>
    <ligand>
        <name>Zn(2+)</name>
        <dbReference type="ChEBI" id="CHEBI:29105"/>
        <label>2</label>
    </ligand>
</feature>
<feature type="binding site" evidence="12">
    <location>
        <position position="244"/>
    </location>
    <ligand>
        <name>Zn(2+)</name>
        <dbReference type="ChEBI" id="CHEBI:29105"/>
        <label>1</label>
    </ligand>
</feature>
<keyword evidence="6 12" id="KW-0862">Zinc</keyword>
<dbReference type="eggNOG" id="arCOG00543">
    <property type="taxonomic scope" value="Archaea"/>
</dbReference>
<dbReference type="PANTHER" id="PTHR11203:SF51">
    <property type="entry name" value="CLEAVAGE AND POLYADENYLATION SPECIFICITY FACTOR"/>
    <property type="match status" value="1"/>
</dbReference>
<dbReference type="SUPFAM" id="SSF54814">
    <property type="entry name" value="Prokaryotic type KH domain (KH-domain type II)"/>
    <property type="match status" value="1"/>
</dbReference>
<dbReference type="PROSITE" id="PS50084">
    <property type="entry name" value="KH_TYPE_1"/>
    <property type="match status" value="1"/>
</dbReference>
<dbReference type="InterPro" id="IPR015946">
    <property type="entry name" value="KH_dom-like_a/b"/>
</dbReference>
<evidence type="ECO:0000259" key="15">
    <source>
        <dbReference type="SMART" id="SM01027"/>
    </source>
</evidence>
<dbReference type="InterPro" id="IPR019975">
    <property type="entry name" value="aCPSF1"/>
</dbReference>
<feature type="binding site" evidence="12">
    <location>
        <position position="246"/>
    </location>
    <ligand>
        <name>Zn(2+)</name>
        <dbReference type="ChEBI" id="CHEBI:29105"/>
        <label>2</label>
    </ligand>
</feature>
<evidence type="ECO:0000313" key="17">
    <source>
        <dbReference type="Proteomes" id="UP000005233"/>
    </source>
</evidence>
<dbReference type="Gene3D" id="3.60.15.10">
    <property type="entry name" value="Ribonuclease Z/Hydroxyacylglutathione hydrolase-like"/>
    <property type="match status" value="1"/>
</dbReference>
<dbReference type="GO" id="GO:0003677">
    <property type="term" value="F:DNA binding"/>
    <property type="evidence" value="ECO:0007669"/>
    <property type="project" value="UniProtKB-KW"/>
</dbReference>
<dbReference type="InterPro" id="IPR022712">
    <property type="entry name" value="Beta_Casp"/>
</dbReference>
<dbReference type="KEGG" id="mez:Mtc_2119"/>
<dbReference type="GO" id="GO:0003723">
    <property type="term" value="F:RNA binding"/>
    <property type="evidence" value="ECO:0007669"/>
    <property type="project" value="UniProtKB-UniRule"/>
</dbReference>
<dbReference type="Pfam" id="PF16661">
    <property type="entry name" value="Lactamase_B_6"/>
    <property type="match status" value="1"/>
</dbReference>
<keyword evidence="7 12" id="KW-0269">Exonuclease</keyword>
<dbReference type="GO" id="GO:0004532">
    <property type="term" value="F:RNA exonuclease activity"/>
    <property type="evidence" value="ECO:0007669"/>
    <property type="project" value="UniProtKB-UniRule"/>
</dbReference>
<keyword evidence="10 12" id="KW-0238">DNA-binding</keyword>
<dbReference type="GO" id="GO:0008270">
    <property type="term" value="F:zinc ion binding"/>
    <property type="evidence" value="ECO:0007669"/>
    <property type="project" value="UniProtKB-UniRule"/>
</dbReference>
<feature type="binding site" evidence="12">
    <location>
        <position position="329"/>
    </location>
    <ligand>
        <name>Zn(2+)</name>
        <dbReference type="ChEBI" id="CHEBI:29105"/>
        <label>1</label>
    </ligand>
</feature>
<dbReference type="GeneID" id="11972276"/>
<dbReference type="SMART" id="SM01027">
    <property type="entry name" value="Beta-Casp"/>
    <property type="match status" value="1"/>
</dbReference>
<keyword evidence="9 12" id="KW-0805">Transcription regulation</keyword>
<dbReference type="InterPro" id="IPR011108">
    <property type="entry name" value="RMMBL"/>
</dbReference>
<feature type="binding site" evidence="12">
    <location>
        <position position="604"/>
    </location>
    <ligand>
        <name>Zn(2+)</name>
        <dbReference type="ChEBI" id="CHEBI:29105"/>
        <label>2</label>
    </ligand>
</feature>
<feature type="binding site" evidence="12">
    <location>
        <position position="352"/>
    </location>
    <ligand>
        <name>Zn(2+)</name>
        <dbReference type="ChEBI" id="CHEBI:29105"/>
        <label>1</label>
    </ligand>
</feature>
<dbReference type="EC" id="3.1.-.-" evidence="12"/>
<dbReference type="OrthoDB" id="7155at2157"/>
<feature type="binding site" evidence="12">
    <location>
        <position position="242"/>
    </location>
    <ligand>
        <name>Zn(2+)</name>
        <dbReference type="ChEBI" id="CHEBI:29105"/>
        <label>1</label>
    </ligand>
</feature>
<dbReference type="PANTHER" id="PTHR11203">
    <property type="entry name" value="CLEAVAGE AND POLYADENYLATION SPECIFICITY FACTOR FAMILY MEMBER"/>
    <property type="match status" value="1"/>
</dbReference>
<dbReference type="EMBL" id="CP003243">
    <property type="protein sequence ID" value="AFD00857.1"/>
    <property type="molecule type" value="Genomic_DNA"/>
</dbReference>
<feature type="region of interest" description="KHb" evidence="12">
    <location>
        <begin position="72"/>
        <end position="139"/>
    </location>
</feature>
<evidence type="ECO:0000256" key="11">
    <source>
        <dbReference type="ARBA" id="ARBA00023163"/>
    </source>
</evidence>
<dbReference type="Pfam" id="PF10996">
    <property type="entry name" value="Beta-Casp"/>
    <property type="match status" value="1"/>
</dbReference>
<organism evidence="16 17">
    <name type="scientific">Methanocella conradii (strain DSM 24694 / JCM 17849 / CGMCC 1.5162 / HZ254)</name>
    <dbReference type="NCBI Taxonomy" id="1041930"/>
    <lineage>
        <taxon>Archaea</taxon>
        <taxon>Methanobacteriati</taxon>
        <taxon>Methanobacteriota</taxon>
        <taxon>Stenosarchaea group</taxon>
        <taxon>Methanomicrobia</taxon>
        <taxon>Methanocellales</taxon>
        <taxon>Methanocellaceae</taxon>
        <taxon>Methanocella</taxon>
    </lineage>
</organism>
<evidence type="ECO:0000256" key="9">
    <source>
        <dbReference type="ARBA" id="ARBA00023015"/>
    </source>
</evidence>
<keyword evidence="1 12" id="KW-0806">Transcription termination</keyword>
<proteinExistence type="inferred from homology"/>
<dbReference type="InterPro" id="IPR050698">
    <property type="entry name" value="MBL"/>
</dbReference>
<dbReference type="InterPro" id="IPR001279">
    <property type="entry name" value="Metallo-B-lactamas"/>
</dbReference>
<dbReference type="STRING" id="1041930.Mtc_2119"/>
<dbReference type="GO" id="GO:0006353">
    <property type="term" value="P:DNA-templated transcription termination"/>
    <property type="evidence" value="ECO:0007669"/>
    <property type="project" value="UniProtKB-UniRule"/>
</dbReference>
<dbReference type="InterPro" id="IPR004087">
    <property type="entry name" value="KH_dom"/>
</dbReference>
<keyword evidence="4 12" id="KW-0255">Endonuclease</keyword>
<comment type="subunit">
    <text evidence="12">Homodimer. Interacts with RNA polymerase (RNAP), interacts with the Spt4-Spt5 complex.</text>
</comment>
<dbReference type="SMART" id="SM00322">
    <property type="entry name" value="KH"/>
    <property type="match status" value="1"/>
</dbReference>
<evidence type="ECO:0000256" key="3">
    <source>
        <dbReference type="ARBA" id="ARBA00022723"/>
    </source>
</evidence>
<protein>
    <recommendedName>
        <fullName evidence="12">Transcription termination factor FttA</fullName>
        <ecNumber evidence="12">3.1.-.-</ecNumber>
    </recommendedName>
</protein>
<comment type="similarity">
    <text evidence="12">Belongs to the metallo-beta-lactamase superfamily. RNA-metabolizing metallo-beta-lactamase-like family. FttA subfamily.</text>
</comment>
<feature type="domain" description="Beta-Casp" evidence="15">
    <location>
        <begin position="421"/>
        <end position="546"/>
    </location>
</feature>
<dbReference type="SMART" id="SM00849">
    <property type="entry name" value="Lactamase_B"/>
    <property type="match status" value="1"/>
</dbReference>
<keyword evidence="17" id="KW-1185">Reference proteome</keyword>
<evidence type="ECO:0000256" key="1">
    <source>
        <dbReference type="ARBA" id="ARBA00022472"/>
    </source>
</evidence>
<reference evidence="16 17" key="1">
    <citation type="journal article" date="2012" name="J. Bacteriol.">
        <title>Complete genome sequence of a thermophilic methanogen, Methanocella conradii HZ254, isolated from Chinese rice field soil.</title>
        <authorList>
            <person name="Lu Z."/>
            <person name="Lu Y."/>
        </authorList>
    </citation>
    <scope>NUCLEOTIDE SEQUENCE [LARGE SCALE GENOMIC DNA]</scope>
    <source>
        <strain evidence="17">DSM 24694 / JCM 17849 / CGMCC 1.5162 / HZ254</strain>
    </source>
</reference>
<evidence type="ECO:0000256" key="7">
    <source>
        <dbReference type="ARBA" id="ARBA00022839"/>
    </source>
</evidence>
<evidence type="ECO:0000256" key="2">
    <source>
        <dbReference type="ARBA" id="ARBA00022722"/>
    </source>
</evidence>
<dbReference type="InterPro" id="IPR033769">
    <property type="entry name" value="TffA_KH"/>
</dbReference>
<evidence type="ECO:0000256" key="10">
    <source>
        <dbReference type="ARBA" id="ARBA00023125"/>
    </source>
</evidence>
<dbReference type="GO" id="GO:0004521">
    <property type="term" value="F:RNA endonuclease activity"/>
    <property type="evidence" value="ECO:0007669"/>
    <property type="project" value="UniProtKB-UniRule"/>
</dbReference>
<keyword evidence="3 12" id="KW-0479">Metal-binding</keyword>